<dbReference type="AlphaFoldDB" id="A0ABD1TRS2"/>
<sequence>MLKPHVPSYIDLIPLLQSHEMRNKSQLFETINPNLAFVGQHSSSLYQKKCGHNSSLSSRGRDFSQSSSRPTYNRQQILHPDDQTEQQHIIMRSLHEKVSFLLSFLDVSSLQNSDKLRGLKGRIRDAIYEVEDIIEFHMSNQIFSELD</sequence>
<evidence type="ECO:0000313" key="2">
    <source>
        <dbReference type="EMBL" id="KAL2515439.1"/>
    </source>
</evidence>
<keyword evidence="3" id="KW-1185">Reference proteome</keyword>
<name>A0ABD1TRS2_9LAMI</name>
<organism evidence="2 3">
    <name type="scientific">Forsythia ovata</name>
    <dbReference type="NCBI Taxonomy" id="205694"/>
    <lineage>
        <taxon>Eukaryota</taxon>
        <taxon>Viridiplantae</taxon>
        <taxon>Streptophyta</taxon>
        <taxon>Embryophyta</taxon>
        <taxon>Tracheophyta</taxon>
        <taxon>Spermatophyta</taxon>
        <taxon>Magnoliopsida</taxon>
        <taxon>eudicotyledons</taxon>
        <taxon>Gunneridae</taxon>
        <taxon>Pentapetalae</taxon>
        <taxon>asterids</taxon>
        <taxon>lamiids</taxon>
        <taxon>Lamiales</taxon>
        <taxon>Oleaceae</taxon>
        <taxon>Forsythieae</taxon>
        <taxon>Forsythia</taxon>
    </lineage>
</organism>
<dbReference type="Proteomes" id="UP001604277">
    <property type="component" value="Unassembled WGS sequence"/>
</dbReference>
<evidence type="ECO:0000256" key="1">
    <source>
        <dbReference type="SAM" id="MobiDB-lite"/>
    </source>
</evidence>
<protein>
    <submittedName>
        <fullName evidence="2">Uncharacterized protein</fullName>
    </submittedName>
</protein>
<feature type="region of interest" description="Disordered" evidence="1">
    <location>
        <begin position="49"/>
        <end position="83"/>
    </location>
</feature>
<gene>
    <name evidence="2" type="ORF">Fot_29410</name>
</gene>
<accession>A0ABD1TRS2</accession>
<dbReference type="Gene3D" id="1.20.5.4130">
    <property type="match status" value="1"/>
</dbReference>
<comment type="caution">
    <text evidence="2">The sequence shown here is derived from an EMBL/GenBank/DDBJ whole genome shotgun (WGS) entry which is preliminary data.</text>
</comment>
<feature type="compositionally biased region" description="Low complexity" evidence="1">
    <location>
        <begin position="54"/>
        <end position="69"/>
    </location>
</feature>
<evidence type="ECO:0000313" key="3">
    <source>
        <dbReference type="Proteomes" id="UP001604277"/>
    </source>
</evidence>
<reference evidence="3" key="1">
    <citation type="submission" date="2024-07" db="EMBL/GenBank/DDBJ databases">
        <title>Two chromosome-level genome assemblies of Korean endemic species Abeliophyllum distichum and Forsythia ovata (Oleaceae).</title>
        <authorList>
            <person name="Jang H."/>
        </authorList>
    </citation>
    <scope>NUCLEOTIDE SEQUENCE [LARGE SCALE GENOMIC DNA]</scope>
</reference>
<dbReference type="EMBL" id="JBFOLJ010000008">
    <property type="protein sequence ID" value="KAL2515439.1"/>
    <property type="molecule type" value="Genomic_DNA"/>
</dbReference>
<proteinExistence type="predicted"/>